<dbReference type="InterPro" id="IPR004117">
    <property type="entry name" value="7tm6_olfct_rcpt"/>
</dbReference>
<keyword evidence="2" id="KW-1003">Cell membrane</keyword>
<keyword evidence="7 10" id="KW-0472">Membrane</keyword>
<feature type="transmembrane region" description="Helical" evidence="10">
    <location>
        <begin position="12"/>
        <end position="30"/>
    </location>
</feature>
<keyword evidence="12" id="KW-1185">Reference proteome</keyword>
<evidence type="ECO:0000256" key="9">
    <source>
        <dbReference type="ARBA" id="ARBA00023224"/>
    </source>
</evidence>
<evidence type="ECO:0000256" key="10">
    <source>
        <dbReference type="RuleBase" id="RU351113"/>
    </source>
</evidence>
<dbReference type="Pfam" id="PF02949">
    <property type="entry name" value="7tm_6"/>
    <property type="match status" value="1"/>
</dbReference>
<comment type="caution">
    <text evidence="10">Lacks conserved residue(s) required for the propagation of feature annotation.</text>
</comment>
<evidence type="ECO:0000313" key="11">
    <source>
        <dbReference type="EMBL" id="KAJ8982434.1"/>
    </source>
</evidence>
<name>A0ABQ9JXX0_9CUCU</name>
<dbReference type="PANTHER" id="PTHR21137">
    <property type="entry name" value="ODORANT RECEPTOR"/>
    <property type="match status" value="1"/>
</dbReference>
<evidence type="ECO:0000256" key="2">
    <source>
        <dbReference type="ARBA" id="ARBA00022475"/>
    </source>
</evidence>
<dbReference type="Proteomes" id="UP001162164">
    <property type="component" value="Unassembled WGS sequence"/>
</dbReference>
<evidence type="ECO:0000256" key="4">
    <source>
        <dbReference type="ARBA" id="ARBA00022692"/>
    </source>
</evidence>
<feature type="transmembrane region" description="Helical" evidence="10">
    <location>
        <begin position="76"/>
        <end position="93"/>
    </location>
</feature>
<keyword evidence="6 10" id="KW-1133">Transmembrane helix</keyword>
<evidence type="ECO:0000256" key="5">
    <source>
        <dbReference type="ARBA" id="ARBA00022725"/>
    </source>
</evidence>
<protein>
    <recommendedName>
        <fullName evidence="10">Odorant receptor</fullName>
    </recommendedName>
</protein>
<accession>A0ABQ9JXX0</accession>
<evidence type="ECO:0000256" key="1">
    <source>
        <dbReference type="ARBA" id="ARBA00004651"/>
    </source>
</evidence>
<evidence type="ECO:0000256" key="3">
    <source>
        <dbReference type="ARBA" id="ARBA00022606"/>
    </source>
</evidence>
<keyword evidence="8 10" id="KW-0675">Receptor</keyword>
<keyword evidence="3 10" id="KW-0716">Sensory transduction</keyword>
<keyword evidence="9 10" id="KW-0807">Transducer</keyword>
<gene>
    <name evidence="11" type="ORF">NQ317_007782</name>
</gene>
<dbReference type="EMBL" id="JAPWTJ010000124">
    <property type="protein sequence ID" value="KAJ8982434.1"/>
    <property type="molecule type" value="Genomic_DNA"/>
</dbReference>
<comment type="caution">
    <text evidence="11">The sequence shown here is derived from an EMBL/GenBank/DDBJ whole genome shotgun (WGS) entry which is preliminary data.</text>
</comment>
<evidence type="ECO:0000313" key="12">
    <source>
        <dbReference type="Proteomes" id="UP001162164"/>
    </source>
</evidence>
<comment type="subcellular location">
    <subcellularLocation>
        <location evidence="1 10">Cell membrane</location>
        <topology evidence="1 10">Multi-pass membrane protein</topology>
    </subcellularLocation>
</comment>
<keyword evidence="5 10" id="KW-0552">Olfaction</keyword>
<dbReference type="PANTHER" id="PTHR21137:SF35">
    <property type="entry name" value="ODORANT RECEPTOR 19A-RELATED"/>
    <property type="match status" value="1"/>
</dbReference>
<organism evidence="11 12">
    <name type="scientific">Molorchus minor</name>
    <dbReference type="NCBI Taxonomy" id="1323400"/>
    <lineage>
        <taxon>Eukaryota</taxon>
        <taxon>Metazoa</taxon>
        <taxon>Ecdysozoa</taxon>
        <taxon>Arthropoda</taxon>
        <taxon>Hexapoda</taxon>
        <taxon>Insecta</taxon>
        <taxon>Pterygota</taxon>
        <taxon>Neoptera</taxon>
        <taxon>Endopterygota</taxon>
        <taxon>Coleoptera</taxon>
        <taxon>Polyphaga</taxon>
        <taxon>Cucujiformia</taxon>
        <taxon>Chrysomeloidea</taxon>
        <taxon>Cerambycidae</taxon>
        <taxon>Lamiinae</taxon>
        <taxon>Monochamini</taxon>
        <taxon>Molorchus</taxon>
    </lineage>
</organism>
<evidence type="ECO:0000256" key="8">
    <source>
        <dbReference type="ARBA" id="ARBA00023170"/>
    </source>
</evidence>
<keyword evidence="4 10" id="KW-0812">Transmembrane</keyword>
<proteinExistence type="inferred from homology"/>
<reference evidence="11" key="1">
    <citation type="journal article" date="2023" name="Insect Mol. Biol.">
        <title>Genome sequencing provides insights into the evolution of gene families encoding plant cell wall-degrading enzymes in longhorned beetles.</title>
        <authorList>
            <person name="Shin N.R."/>
            <person name="Okamura Y."/>
            <person name="Kirsch R."/>
            <person name="Pauchet Y."/>
        </authorList>
    </citation>
    <scope>NUCLEOTIDE SEQUENCE</scope>
    <source>
        <strain evidence="11">MMC_N1</strain>
    </source>
</reference>
<evidence type="ECO:0000256" key="6">
    <source>
        <dbReference type="ARBA" id="ARBA00022989"/>
    </source>
</evidence>
<sequence>MNSSRFLDKTGAQITFDISIIISITGTYYFNVSYVANLKKIATVLKDLSNWEIVGMPSGTIEFNIKLNKFSRWHQFYISFAVAGLTMSQLLDMRECKKINAQMGIKDVCGLATNIWTPFDVDYFPVKQIIYLIQLHSAYYSYAASSTISFSILESMKHIIFRMRHVTDLFVDAFNEENYEKRKAALGRCIDYHNFIIRFQDAVYSTNWYNLELEIQKDLILVLLRNNRPIYLKAGPFAHTGSDIGVDLAIIISVAGSYYFNFAYMKNVKKIADVVQDLFESDKQRRPPGLAEFSKKMDKYSIYHQIYIILCTMTLCALQLLDIGRCREENAKLGLHDICGLVANIWVPFDADFFPVKQIIYVIQIYSTYFSYATSSTISFSIMESIEHAIFRLQYVRTLFVEALREEACDVRMELLGRCVDYHNCIISFWIIEELDGITQQTWHRVKKKDPAPYTNVVDGELSNLSGVFENPHAMDAFL</sequence>
<comment type="similarity">
    <text evidence="10">Belongs to the insect chemoreceptor superfamily. Heteromeric odorant receptor channel (TC 1.A.69) family.</text>
</comment>
<evidence type="ECO:0000256" key="7">
    <source>
        <dbReference type="ARBA" id="ARBA00023136"/>
    </source>
</evidence>